<protein>
    <submittedName>
        <fullName evidence="1">Uncharacterized protein</fullName>
    </submittedName>
</protein>
<evidence type="ECO:0000313" key="1">
    <source>
        <dbReference type="EMBL" id="CAE6464070.1"/>
    </source>
</evidence>
<evidence type="ECO:0000313" key="2">
    <source>
        <dbReference type="Proteomes" id="UP000663888"/>
    </source>
</evidence>
<name>A0A8H3GT45_9AGAM</name>
<dbReference type="EMBL" id="CAJMWX010001058">
    <property type="protein sequence ID" value="CAE6464070.1"/>
    <property type="molecule type" value="Genomic_DNA"/>
</dbReference>
<dbReference type="Proteomes" id="UP000663888">
    <property type="component" value="Unassembled WGS sequence"/>
</dbReference>
<sequence length="220" mass="24307">MDNHGTYVIVDTELCGRRSASAPIMSSNLSIQMSGIDALAGHYNPLLPDHFPGTGGSSQKEDLISSSRAMKQSIVPFEWEEAKPLASSVPPNNCCAAKHDEITRQNSGPRTVCSRTYGSGQYFKLAHEYAESAHAAAQLELSRMVTSFEYDTSSYSTYFVYDTWATMVDGQYYYMHAQDHRSLSGTPEVEMGNELGWSSGAWNVCLFGESGEVERFYSSE</sequence>
<reference evidence="1" key="1">
    <citation type="submission" date="2021-01" db="EMBL/GenBank/DDBJ databases">
        <authorList>
            <person name="Kaushik A."/>
        </authorList>
    </citation>
    <scope>NUCLEOTIDE SEQUENCE</scope>
    <source>
        <strain evidence="1">AG4-R118</strain>
    </source>
</reference>
<gene>
    <name evidence="1" type="ORF">RDB_LOCUS95403</name>
</gene>
<organism evidence="1 2">
    <name type="scientific">Rhizoctonia solani</name>
    <dbReference type="NCBI Taxonomy" id="456999"/>
    <lineage>
        <taxon>Eukaryota</taxon>
        <taxon>Fungi</taxon>
        <taxon>Dikarya</taxon>
        <taxon>Basidiomycota</taxon>
        <taxon>Agaricomycotina</taxon>
        <taxon>Agaricomycetes</taxon>
        <taxon>Cantharellales</taxon>
        <taxon>Ceratobasidiaceae</taxon>
        <taxon>Rhizoctonia</taxon>
    </lineage>
</organism>
<dbReference type="AlphaFoldDB" id="A0A8H3GT45"/>
<proteinExistence type="predicted"/>
<comment type="caution">
    <text evidence="1">The sequence shown here is derived from an EMBL/GenBank/DDBJ whole genome shotgun (WGS) entry which is preliminary data.</text>
</comment>
<accession>A0A8H3GT45</accession>